<keyword evidence="2" id="KW-1133">Transmembrane helix</keyword>
<feature type="region of interest" description="Disordered" evidence="1">
    <location>
        <begin position="407"/>
        <end position="475"/>
    </location>
</feature>
<feature type="compositionally biased region" description="Low complexity" evidence="1">
    <location>
        <begin position="428"/>
        <end position="442"/>
    </location>
</feature>
<dbReference type="CDD" id="cd12087">
    <property type="entry name" value="TM_EGFR-like"/>
    <property type="match status" value="1"/>
</dbReference>
<dbReference type="GeneID" id="92074542"/>
<dbReference type="Proteomes" id="UP001391051">
    <property type="component" value="Unassembled WGS sequence"/>
</dbReference>
<keyword evidence="2" id="KW-0812">Transmembrane</keyword>
<gene>
    <name evidence="3" type="ORF">PG986_005258</name>
</gene>
<evidence type="ECO:0000256" key="1">
    <source>
        <dbReference type="SAM" id="MobiDB-lite"/>
    </source>
</evidence>
<keyword evidence="2" id="KW-0472">Membrane</keyword>
<dbReference type="RefSeq" id="XP_066701342.1">
    <property type="nucleotide sequence ID" value="XM_066841480.1"/>
</dbReference>
<keyword evidence="4" id="KW-1185">Reference proteome</keyword>
<sequence length="475" mass="48815">MSDIDLVISNGKCYFATNRKATDTFIPCGNAANAAYTCCLKGDVCLEGSVCFHPDVMVILTTPSLPANVKLPLLPIYVHRTHSTIGNSGGTTYIAGCTDPGFGSVAGACPHKGKFADQQVVGLVRCQDSDDGSKPDELWAGCPGDKDKTEMTGVPSPCSCSDPDYQGLFRQKPTIEAVATLPTALGQAILFAKDHGPSLSFAKSSSPRAGSSSIVPPRSTTIIISVPTTRPSSVLVANAPSTSSAALTGVTVSAKDDSTPDQEGLSAGAKAGIAVGVIFAVLLSSAIFFLVATMRRRHHRASTGGGVAAGAEAEAEAAAKAPLTTDGIVTPTREPTAAAPSWDNSRVPTAAPATSVFRNAAGPRHRAEEWFKPELAADESTAIVSSSSSSPDPAALLAAGGGLQKGYFDSSSSPPLSERHAHSGTRDSGASSVSDPSSYSGSFRQARRWPFLATPQQASSGSRAKAMESISELQG</sequence>
<evidence type="ECO:0000256" key="2">
    <source>
        <dbReference type="SAM" id="Phobius"/>
    </source>
</evidence>
<evidence type="ECO:0000313" key="3">
    <source>
        <dbReference type="EMBL" id="KAK7956036.1"/>
    </source>
</evidence>
<accession>A0ABR1QIH1</accession>
<evidence type="ECO:0000313" key="4">
    <source>
        <dbReference type="Proteomes" id="UP001391051"/>
    </source>
</evidence>
<protein>
    <submittedName>
        <fullName evidence="3">Uncharacterized protein</fullName>
    </submittedName>
</protein>
<comment type="caution">
    <text evidence="3">The sequence shown here is derived from an EMBL/GenBank/DDBJ whole genome shotgun (WGS) entry which is preliminary data.</text>
</comment>
<dbReference type="EMBL" id="JAQQWE010000004">
    <property type="protein sequence ID" value="KAK7956036.1"/>
    <property type="molecule type" value="Genomic_DNA"/>
</dbReference>
<feature type="transmembrane region" description="Helical" evidence="2">
    <location>
        <begin position="271"/>
        <end position="292"/>
    </location>
</feature>
<name>A0ABR1QIH1_9PEZI</name>
<proteinExistence type="predicted"/>
<organism evidence="3 4">
    <name type="scientific">Apiospora aurea</name>
    <dbReference type="NCBI Taxonomy" id="335848"/>
    <lineage>
        <taxon>Eukaryota</taxon>
        <taxon>Fungi</taxon>
        <taxon>Dikarya</taxon>
        <taxon>Ascomycota</taxon>
        <taxon>Pezizomycotina</taxon>
        <taxon>Sordariomycetes</taxon>
        <taxon>Xylariomycetidae</taxon>
        <taxon>Amphisphaeriales</taxon>
        <taxon>Apiosporaceae</taxon>
        <taxon>Apiospora</taxon>
    </lineage>
</organism>
<feature type="region of interest" description="Disordered" evidence="1">
    <location>
        <begin position="318"/>
        <end position="349"/>
    </location>
</feature>
<reference evidence="3 4" key="1">
    <citation type="submission" date="2023-01" db="EMBL/GenBank/DDBJ databases">
        <title>Analysis of 21 Apiospora genomes using comparative genomics revels a genus with tremendous synthesis potential of carbohydrate active enzymes and secondary metabolites.</title>
        <authorList>
            <person name="Sorensen T."/>
        </authorList>
    </citation>
    <scope>NUCLEOTIDE SEQUENCE [LARGE SCALE GENOMIC DNA]</scope>
    <source>
        <strain evidence="3 4">CBS 24483</strain>
    </source>
</reference>